<reference evidence="3 4" key="1">
    <citation type="submission" date="2018-01" db="EMBL/GenBank/DDBJ databases">
        <title>Draft genome of the strawberry crown rot pathogen Phytophthora cactorum.</title>
        <authorList>
            <person name="Armitage A.D."/>
            <person name="Lysoe E."/>
            <person name="Nellist C.F."/>
            <person name="Harrison R.J."/>
            <person name="Brurberg M.B."/>
        </authorList>
    </citation>
    <scope>NUCLEOTIDE SEQUENCE [LARGE SCALE GENOMIC DNA]</scope>
    <source>
        <strain evidence="3 4">10300</strain>
    </source>
</reference>
<dbReference type="Proteomes" id="UP000251314">
    <property type="component" value="Unassembled WGS sequence"/>
</dbReference>
<reference evidence="1" key="2">
    <citation type="submission" date="2018-10" db="EMBL/GenBank/DDBJ databases">
        <title>Effector identification in a new, highly contiguous assembly of the strawberry crown rot pathogen Phytophthora cactorum.</title>
        <authorList>
            <person name="Armitage A.D."/>
            <person name="Nellist C.F."/>
            <person name="Bates H."/>
            <person name="Vickerstaff R.J."/>
            <person name="Harrison R.J."/>
        </authorList>
    </citation>
    <scope>NUCLEOTIDE SEQUENCE</scope>
    <source>
        <strain evidence="1">15-7</strain>
        <strain evidence="2">4032</strain>
    </source>
</reference>
<dbReference type="Proteomes" id="UP000774804">
    <property type="component" value="Unassembled WGS sequence"/>
</dbReference>
<evidence type="ECO:0000313" key="3">
    <source>
        <dbReference type="EMBL" id="RAW24890.1"/>
    </source>
</evidence>
<protein>
    <submittedName>
        <fullName evidence="3">Uncharacterized protein</fullName>
    </submittedName>
</protein>
<gene>
    <name evidence="3" type="ORF">PC110_g18691</name>
    <name evidence="1" type="ORF">PC113_g9668</name>
    <name evidence="2" type="ORF">PC115_g8522</name>
</gene>
<dbReference type="OrthoDB" id="10270208at2759"/>
<evidence type="ECO:0000313" key="4">
    <source>
        <dbReference type="Proteomes" id="UP000251314"/>
    </source>
</evidence>
<keyword evidence="4" id="KW-1185">Reference proteome</keyword>
<evidence type="ECO:0000313" key="1">
    <source>
        <dbReference type="EMBL" id="KAG2858610.1"/>
    </source>
</evidence>
<dbReference type="EMBL" id="MJFZ01000821">
    <property type="protein sequence ID" value="RAW24890.1"/>
    <property type="molecule type" value="Genomic_DNA"/>
</dbReference>
<dbReference type="EMBL" id="RCMI01000221">
    <property type="protein sequence ID" value="KAG2924766.1"/>
    <property type="molecule type" value="Genomic_DNA"/>
</dbReference>
<dbReference type="Proteomes" id="UP000735874">
    <property type="component" value="Unassembled WGS sequence"/>
</dbReference>
<organism evidence="3 4">
    <name type="scientific">Phytophthora cactorum</name>
    <dbReference type="NCBI Taxonomy" id="29920"/>
    <lineage>
        <taxon>Eukaryota</taxon>
        <taxon>Sar</taxon>
        <taxon>Stramenopiles</taxon>
        <taxon>Oomycota</taxon>
        <taxon>Peronosporomycetes</taxon>
        <taxon>Peronosporales</taxon>
        <taxon>Peronosporaceae</taxon>
        <taxon>Phytophthora</taxon>
    </lineage>
</organism>
<name>A0A329RKQ2_9STRA</name>
<sequence>MTIGSVYTIMRRDRNGALYWKGDKTDWLDILHRIGKRLATLA</sequence>
<comment type="caution">
    <text evidence="3">The sequence shown here is derived from an EMBL/GenBank/DDBJ whole genome shotgun (WGS) entry which is preliminary data.</text>
</comment>
<accession>A0A329RKQ2</accession>
<proteinExistence type="predicted"/>
<dbReference type="EMBL" id="RCMG01000245">
    <property type="protein sequence ID" value="KAG2858610.1"/>
    <property type="molecule type" value="Genomic_DNA"/>
</dbReference>
<evidence type="ECO:0000313" key="2">
    <source>
        <dbReference type="EMBL" id="KAG2924766.1"/>
    </source>
</evidence>
<dbReference type="AlphaFoldDB" id="A0A329RKQ2"/>
<dbReference type="VEuPathDB" id="FungiDB:PC110_g18691"/>
<dbReference type="STRING" id="29920.A0A329RKQ2"/>